<accession>A0A8E2JHM7</accession>
<dbReference type="EMBL" id="KV744874">
    <property type="protein sequence ID" value="OCK82934.1"/>
    <property type="molecule type" value="Genomic_DNA"/>
</dbReference>
<protein>
    <submittedName>
        <fullName evidence="2">Uncharacterized protein</fullName>
    </submittedName>
</protein>
<dbReference type="OrthoDB" id="3785702at2759"/>
<organism evidence="2 3">
    <name type="scientific">Lepidopterella palustris CBS 459.81</name>
    <dbReference type="NCBI Taxonomy" id="1314670"/>
    <lineage>
        <taxon>Eukaryota</taxon>
        <taxon>Fungi</taxon>
        <taxon>Dikarya</taxon>
        <taxon>Ascomycota</taxon>
        <taxon>Pezizomycotina</taxon>
        <taxon>Dothideomycetes</taxon>
        <taxon>Pleosporomycetidae</taxon>
        <taxon>Mytilinidiales</taxon>
        <taxon>Argynnaceae</taxon>
        <taxon>Lepidopterella</taxon>
    </lineage>
</organism>
<proteinExistence type="predicted"/>
<reference evidence="2 3" key="1">
    <citation type="journal article" date="2016" name="Nat. Commun.">
        <title>Ectomycorrhizal ecology is imprinted in the genome of the dominant symbiotic fungus Cenococcum geophilum.</title>
        <authorList>
            <consortium name="DOE Joint Genome Institute"/>
            <person name="Peter M."/>
            <person name="Kohler A."/>
            <person name="Ohm R.A."/>
            <person name="Kuo A."/>
            <person name="Krutzmann J."/>
            <person name="Morin E."/>
            <person name="Arend M."/>
            <person name="Barry K.W."/>
            <person name="Binder M."/>
            <person name="Choi C."/>
            <person name="Clum A."/>
            <person name="Copeland A."/>
            <person name="Grisel N."/>
            <person name="Haridas S."/>
            <person name="Kipfer T."/>
            <person name="LaButti K."/>
            <person name="Lindquist E."/>
            <person name="Lipzen A."/>
            <person name="Maire R."/>
            <person name="Meier B."/>
            <person name="Mihaltcheva S."/>
            <person name="Molinier V."/>
            <person name="Murat C."/>
            <person name="Poggeler S."/>
            <person name="Quandt C.A."/>
            <person name="Sperisen C."/>
            <person name="Tritt A."/>
            <person name="Tisserant E."/>
            <person name="Crous P.W."/>
            <person name="Henrissat B."/>
            <person name="Nehls U."/>
            <person name="Egli S."/>
            <person name="Spatafora J.W."/>
            <person name="Grigoriev I.V."/>
            <person name="Martin F.M."/>
        </authorList>
    </citation>
    <scope>NUCLEOTIDE SEQUENCE [LARGE SCALE GENOMIC DNA]</scope>
    <source>
        <strain evidence="2 3">CBS 459.81</strain>
    </source>
</reference>
<dbReference type="Proteomes" id="UP000250266">
    <property type="component" value="Unassembled WGS sequence"/>
</dbReference>
<name>A0A8E2JHM7_9PEZI</name>
<feature type="region of interest" description="Disordered" evidence="1">
    <location>
        <begin position="136"/>
        <end position="163"/>
    </location>
</feature>
<sequence length="327" mass="36968">MPVTVNLNSLSLFSPDRLKEAHIQILHTPLHRHSVTALPVEPGRPFHVPVWAVPQVSDLSRPWLINPASFPAAKKDVVFSCPERYGADPYYRSVIQANVLGQTNATTYKEYICSALSNDKANARMNFVQRSSCLGRAAPTERSTGSSNTTSAKGSSSSSSSLGMPMLKLSIQMQSALNRKAYAHNRALEARRNVEYGSRLRLVRFSFKDPIYPPHTQEMLDLGLTRDLYHAILQQVERIRQKEKKKRVLFKIRRSTDVVPTVMDFIKDVNTSHHRKGARVVWTIEEVPGVGKGGYEVSLWDQSDGLELLLQLENWGVIERRIFSDDW</sequence>
<evidence type="ECO:0000256" key="1">
    <source>
        <dbReference type="SAM" id="MobiDB-lite"/>
    </source>
</evidence>
<dbReference type="AlphaFoldDB" id="A0A8E2JHM7"/>
<gene>
    <name evidence="2" type="ORF">K432DRAFT_379963</name>
</gene>
<feature type="compositionally biased region" description="Low complexity" evidence="1">
    <location>
        <begin position="143"/>
        <end position="163"/>
    </location>
</feature>
<keyword evidence="3" id="KW-1185">Reference proteome</keyword>
<evidence type="ECO:0000313" key="3">
    <source>
        <dbReference type="Proteomes" id="UP000250266"/>
    </source>
</evidence>
<evidence type="ECO:0000313" key="2">
    <source>
        <dbReference type="EMBL" id="OCK82934.1"/>
    </source>
</evidence>